<dbReference type="InterPro" id="IPR001085">
    <property type="entry name" value="Ser_HO-MeTrfase"/>
</dbReference>
<dbReference type="Proteomes" id="UP000717585">
    <property type="component" value="Unassembled WGS sequence"/>
</dbReference>
<dbReference type="PANTHER" id="PTHR11680">
    <property type="entry name" value="SERINE HYDROXYMETHYLTRANSFERASE"/>
    <property type="match status" value="1"/>
</dbReference>
<dbReference type="HAMAP" id="MF_00051">
    <property type="entry name" value="SHMT"/>
    <property type="match status" value="1"/>
</dbReference>
<evidence type="ECO:0000256" key="8">
    <source>
        <dbReference type="RuleBase" id="RU000585"/>
    </source>
</evidence>
<dbReference type="FunFam" id="3.40.640.10:FF:000050">
    <property type="entry name" value="Serine hydroxymethyltransferase"/>
    <property type="match status" value="1"/>
</dbReference>
<comment type="similarity">
    <text evidence="3 8">Belongs to the SHMT family.</text>
</comment>
<dbReference type="PANTHER" id="PTHR11680:SF35">
    <property type="entry name" value="SERINE HYDROXYMETHYLTRANSFERASE 1"/>
    <property type="match status" value="1"/>
</dbReference>
<keyword evidence="5 8" id="KW-0808">Transferase</keyword>
<organism evidence="10 11">
    <name type="scientific">Carpediemonas membranifera</name>
    <dbReference type="NCBI Taxonomy" id="201153"/>
    <lineage>
        <taxon>Eukaryota</taxon>
        <taxon>Metamonada</taxon>
        <taxon>Carpediemonas-like organisms</taxon>
        <taxon>Carpediemonas</taxon>
    </lineage>
</organism>
<dbReference type="Gene3D" id="3.40.640.10">
    <property type="entry name" value="Type I PLP-dependent aspartate aminotransferase-like (Major domain)"/>
    <property type="match status" value="1"/>
</dbReference>
<comment type="catalytic activity">
    <reaction evidence="8">
        <text>(6R)-5,10-methylene-5,6,7,8-tetrahydrofolate + glycine + H2O = (6S)-5,6,7,8-tetrahydrofolate + L-serine</text>
        <dbReference type="Rhea" id="RHEA:15481"/>
        <dbReference type="ChEBI" id="CHEBI:15377"/>
        <dbReference type="ChEBI" id="CHEBI:15636"/>
        <dbReference type="ChEBI" id="CHEBI:33384"/>
        <dbReference type="ChEBI" id="CHEBI:57305"/>
        <dbReference type="ChEBI" id="CHEBI:57453"/>
        <dbReference type="EC" id="2.1.2.1"/>
    </reaction>
</comment>
<reference evidence="10" key="1">
    <citation type="submission" date="2021-05" db="EMBL/GenBank/DDBJ databases">
        <title>A free-living protist that lacks canonical eukaryotic 1 DNA replication and segregation systems.</title>
        <authorList>
            <person name="Salas-Leiva D.E."/>
            <person name="Tromer E.C."/>
            <person name="Curtis B.A."/>
            <person name="Jerlstrom-Hultqvist J."/>
            <person name="Kolisko M."/>
            <person name="Yi Z."/>
            <person name="Salas-Leiva J.S."/>
            <person name="Gallot-Lavallee L."/>
            <person name="Kops G.J.P.L."/>
            <person name="Archibald J.M."/>
            <person name="Simpson A.G.B."/>
            <person name="Roger A.J."/>
        </authorList>
    </citation>
    <scope>NUCLEOTIDE SEQUENCE</scope>
    <source>
        <strain evidence="10">BICM</strain>
    </source>
</reference>
<name>A0A8J6B0D8_9EUKA</name>
<evidence type="ECO:0000256" key="6">
    <source>
        <dbReference type="ARBA" id="ARBA00022898"/>
    </source>
</evidence>
<dbReference type="Gene3D" id="3.90.1150.10">
    <property type="entry name" value="Aspartate Aminotransferase, domain 1"/>
    <property type="match status" value="1"/>
</dbReference>
<dbReference type="EMBL" id="JAHDYR010000053">
    <property type="protein sequence ID" value="KAG9391564.1"/>
    <property type="molecule type" value="Genomic_DNA"/>
</dbReference>
<dbReference type="PIRSF" id="PIRSF000412">
    <property type="entry name" value="SHMT"/>
    <property type="match status" value="1"/>
</dbReference>
<sequence>MLSALTSLNKAASLANSNIGASFAVLSRSFSIGNDHIRESDPAVHNLIELEKERQFHGLELIASENFTSRAVLEALGSPLTNKYSEGYPSKRYYGGNQVIDQIEVLCQDRALETFALSPDEWGVNVQPYSGSPANFEAYTAVLQPHDRIMGLNLPEGGHLTHGFYTPSKRISATSIYFESLPYHLDLATGLIDYDALEKSALDYRPKLLIVGASAYPRQIDYARMREIADKVGAYLLCDMAHIAGLVATETINDPFPYCDLVTTTTHKTLRGPRAGMIFFRKGVRKMTKKGENVMYDLETRVNQAVFPSLQGGPHNNVIAGIAVALKEAQSADFKEYQVQVCANAKALADRLMVHGYKLVSDGTDNHLMLIDLNKSKVSVDGARAEKVLEMAHITVNKNSVPGDKSALVPGGMRLGTPALTSRGMDAADMKQVADFIHRGVSIARDVQAASKSKNLKGFTAALKGNTDIQILGEEVKQFSKKFKIPGFTQEEIDL</sequence>
<comment type="cofactor">
    <cofactor evidence="1 7 8">
        <name>pyridoxal 5'-phosphate</name>
        <dbReference type="ChEBI" id="CHEBI:597326"/>
    </cofactor>
</comment>
<dbReference type="InterPro" id="IPR015422">
    <property type="entry name" value="PyrdxlP-dep_Trfase_small"/>
</dbReference>
<dbReference type="GO" id="GO:0005739">
    <property type="term" value="C:mitochondrion"/>
    <property type="evidence" value="ECO:0007669"/>
    <property type="project" value="TreeGrafter"/>
</dbReference>
<evidence type="ECO:0000256" key="4">
    <source>
        <dbReference type="ARBA" id="ARBA00022563"/>
    </source>
</evidence>
<evidence type="ECO:0000256" key="5">
    <source>
        <dbReference type="ARBA" id="ARBA00022679"/>
    </source>
</evidence>
<dbReference type="InterPro" id="IPR015421">
    <property type="entry name" value="PyrdxlP-dep_Trfase_major"/>
</dbReference>
<comment type="caution">
    <text evidence="10">The sequence shown here is derived from an EMBL/GenBank/DDBJ whole genome shotgun (WGS) entry which is preliminary data.</text>
</comment>
<evidence type="ECO:0000256" key="1">
    <source>
        <dbReference type="ARBA" id="ARBA00001933"/>
    </source>
</evidence>
<gene>
    <name evidence="10" type="ORF">J8273_6329</name>
</gene>
<dbReference type="PROSITE" id="PS00096">
    <property type="entry name" value="SHMT"/>
    <property type="match status" value="1"/>
</dbReference>
<dbReference type="CDD" id="cd00378">
    <property type="entry name" value="SHMT"/>
    <property type="match status" value="1"/>
</dbReference>
<dbReference type="SUPFAM" id="SSF53383">
    <property type="entry name" value="PLP-dependent transferases"/>
    <property type="match status" value="1"/>
</dbReference>
<dbReference type="UniPathway" id="UPA00193"/>
<evidence type="ECO:0000313" key="11">
    <source>
        <dbReference type="Proteomes" id="UP000717585"/>
    </source>
</evidence>
<dbReference type="OrthoDB" id="10265628at2759"/>
<dbReference type="InterPro" id="IPR049943">
    <property type="entry name" value="Ser_HO-MeTrfase-like"/>
</dbReference>
<comment type="pathway">
    <text evidence="2 8">One-carbon metabolism; tetrahydrofolate interconversion.</text>
</comment>
<dbReference type="GO" id="GO:0019264">
    <property type="term" value="P:glycine biosynthetic process from serine"/>
    <property type="evidence" value="ECO:0007669"/>
    <property type="project" value="InterPro"/>
</dbReference>
<evidence type="ECO:0000256" key="7">
    <source>
        <dbReference type="PIRSR" id="PIRSR000412-50"/>
    </source>
</evidence>
<proteinExistence type="inferred from homology"/>
<evidence type="ECO:0000256" key="2">
    <source>
        <dbReference type="ARBA" id="ARBA00004777"/>
    </source>
</evidence>
<dbReference type="InterPro" id="IPR015424">
    <property type="entry name" value="PyrdxlP-dep_Trfase"/>
</dbReference>
<dbReference type="Pfam" id="PF00464">
    <property type="entry name" value="SHMT"/>
    <property type="match status" value="1"/>
</dbReference>
<evidence type="ECO:0000259" key="9">
    <source>
        <dbReference type="Pfam" id="PF00464"/>
    </source>
</evidence>
<keyword evidence="4 8" id="KW-0554">One-carbon metabolism</keyword>
<dbReference type="EC" id="2.1.2.1" evidence="8"/>
<protein>
    <recommendedName>
        <fullName evidence="8">Serine hydroxymethyltransferase</fullName>
        <ecNumber evidence="8">2.1.2.1</ecNumber>
    </recommendedName>
</protein>
<dbReference type="GO" id="GO:0035999">
    <property type="term" value="P:tetrahydrofolate interconversion"/>
    <property type="evidence" value="ECO:0007669"/>
    <property type="project" value="UniProtKB-UniPathway"/>
</dbReference>
<feature type="modified residue" description="N6-(pyridoxal phosphate)lysine" evidence="7">
    <location>
        <position position="268"/>
    </location>
</feature>
<dbReference type="NCBIfam" id="NF000586">
    <property type="entry name" value="PRK00011.1"/>
    <property type="match status" value="1"/>
</dbReference>
<evidence type="ECO:0000256" key="3">
    <source>
        <dbReference type="ARBA" id="ARBA00006376"/>
    </source>
</evidence>
<feature type="domain" description="Serine hydroxymethyltransferase-like" evidence="9">
    <location>
        <begin position="38"/>
        <end position="437"/>
    </location>
</feature>
<dbReference type="GO" id="GO:0030170">
    <property type="term" value="F:pyridoxal phosphate binding"/>
    <property type="evidence" value="ECO:0007669"/>
    <property type="project" value="InterPro"/>
</dbReference>
<dbReference type="InterPro" id="IPR039429">
    <property type="entry name" value="SHMT-like_dom"/>
</dbReference>
<comment type="function">
    <text evidence="8">Interconversion of serine and glycine.</text>
</comment>
<dbReference type="InterPro" id="IPR019798">
    <property type="entry name" value="Ser_HO-MeTrfase_PLP_BS"/>
</dbReference>
<accession>A0A8J6B0D8</accession>
<keyword evidence="11" id="KW-1185">Reference proteome</keyword>
<dbReference type="AlphaFoldDB" id="A0A8J6B0D8"/>
<dbReference type="GO" id="GO:0004372">
    <property type="term" value="F:glycine hydroxymethyltransferase activity"/>
    <property type="evidence" value="ECO:0007669"/>
    <property type="project" value="UniProtKB-EC"/>
</dbReference>
<keyword evidence="6 7" id="KW-0663">Pyridoxal phosphate</keyword>
<evidence type="ECO:0000313" key="10">
    <source>
        <dbReference type="EMBL" id="KAG9391564.1"/>
    </source>
</evidence>